<feature type="domain" description="Protein kinase" evidence="3">
    <location>
        <begin position="38"/>
        <end position="416"/>
    </location>
</feature>
<dbReference type="PROSITE" id="PS50011">
    <property type="entry name" value="PROTEIN_KINASE_DOM"/>
    <property type="match status" value="1"/>
</dbReference>
<dbReference type="Proteomes" id="UP000604825">
    <property type="component" value="Unassembled WGS sequence"/>
</dbReference>
<dbReference type="GO" id="GO:0005524">
    <property type="term" value="F:ATP binding"/>
    <property type="evidence" value="ECO:0007669"/>
    <property type="project" value="UniProtKB-UniRule"/>
</dbReference>
<dbReference type="AlphaFoldDB" id="A0A811QBF8"/>
<dbReference type="EMBL" id="CAJGYO010000010">
    <property type="protein sequence ID" value="CAD6256438.1"/>
    <property type="molecule type" value="Genomic_DNA"/>
</dbReference>
<organism evidence="4 5">
    <name type="scientific">Miscanthus lutarioriparius</name>
    <dbReference type="NCBI Taxonomy" id="422564"/>
    <lineage>
        <taxon>Eukaryota</taxon>
        <taxon>Viridiplantae</taxon>
        <taxon>Streptophyta</taxon>
        <taxon>Embryophyta</taxon>
        <taxon>Tracheophyta</taxon>
        <taxon>Spermatophyta</taxon>
        <taxon>Magnoliopsida</taxon>
        <taxon>Liliopsida</taxon>
        <taxon>Poales</taxon>
        <taxon>Poaceae</taxon>
        <taxon>PACMAD clade</taxon>
        <taxon>Panicoideae</taxon>
        <taxon>Andropogonodae</taxon>
        <taxon>Andropogoneae</taxon>
        <taxon>Saccharinae</taxon>
        <taxon>Miscanthus</taxon>
    </lineage>
</organism>
<keyword evidence="1" id="KW-0067">ATP-binding</keyword>
<dbReference type="InterPro" id="IPR025886">
    <property type="entry name" value="PP2-like"/>
</dbReference>
<protein>
    <recommendedName>
        <fullName evidence="3">Protein kinase domain-containing protein</fullName>
    </recommendedName>
</protein>
<dbReference type="PANTHER" id="PTHR45707:SF70">
    <property type="entry name" value="PROTEIN KINASE DOMAIN-CONTAINING PROTEIN"/>
    <property type="match status" value="1"/>
</dbReference>
<dbReference type="InterPro" id="IPR000719">
    <property type="entry name" value="Prot_kinase_dom"/>
</dbReference>
<dbReference type="OrthoDB" id="687278at2759"/>
<sequence length="459" mass="50966">MDTQANEPSTLQDLLLDDIIGDPISLKLSVLETITKNFSEEQIIGSGAYGKVYKGVLGDGFVAVKKLYSHHVIEDTPFQREVDCLMRIRHHNIVWFVGYCAETRVEVVRQGAKNIFAEAKEKLLCFEYLHNGSLRSYVTDVSEIHAIICQILTKNSQVLKSWAIRMEQEPSEMRRTPLEIDYYRQIEACMEISESCIKFEPDNRPPTIADILRRLVKTEAKDQSVVTGTPALGRISSLAKLMEGLRLMASQHPSSGGDGSTKALVSGPPLLASPNRSGDPSPDLDKISWLDRKKSAKCYMLSSRSLHIEHVDIGGYWKWINRSDSRFAECAELIKVYFLAVIGEILTTELSPGTTYAVYLVYKLASDAAGLNGVQTSSVRLYGERTVTTSSVSVDPAARTAAAGMVRPVARQDGWMELKLAELAPDDKLLLNEKAVIVDFREENIRVLKRGLIVEGAGL</sequence>
<keyword evidence="5" id="KW-1185">Reference proteome</keyword>
<dbReference type="Pfam" id="PF00069">
    <property type="entry name" value="Pkinase"/>
    <property type="match status" value="1"/>
</dbReference>
<reference evidence="4" key="1">
    <citation type="submission" date="2020-10" db="EMBL/GenBank/DDBJ databases">
        <authorList>
            <person name="Han B."/>
            <person name="Lu T."/>
            <person name="Zhao Q."/>
            <person name="Huang X."/>
            <person name="Zhao Y."/>
        </authorList>
    </citation>
    <scope>NUCLEOTIDE SEQUENCE</scope>
</reference>
<dbReference type="SUPFAM" id="SSF56112">
    <property type="entry name" value="Protein kinase-like (PK-like)"/>
    <property type="match status" value="1"/>
</dbReference>
<evidence type="ECO:0000313" key="4">
    <source>
        <dbReference type="EMBL" id="CAD6256438.1"/>
    </source>
</evidence>
<dbReference type="Pfam" id="PF14299">
    <property type="entry name" value="PP2"/>
    <property type="match status" value="1"/>
</dbReference>
<proteinExistence type="predicted"/>
<dbReference type="Gene3D" id="3.30.200.20">
    <property type="entry name" value="Phosphorylase Kinase, domain 1"/>
    <property type="match status" value="1"/>
</dbReference>
<name>A0A811QBF8_9POAL</name>
<evidence type="ECO:0000313" key="5">
    <source>
        <dbReference type="Proteomes" id="UP000604825"/>
    </source>
</evidence>
<evidence type="ECO:0000259" key="3">
    <source>
        <dbReference type="PROSITE" id="PS50011"/>
    </source>
</evidence>
<dbReference type="GO" id="GO:0004672">
    <property type="term" value="F:protein kinase activity"/>
    <property type="evidence" value="ECO:0007669"/>
    <property type="project" value="InterPro"/>
</dbReference>
<feature type="region of interest" description="Disordered" evidence="2">
    <location>
        <begin position="250"/>
        <end position="284"/>
    </location>
</feature>
<dbReference type="InterPro" id="IPR011009">
    <property type="entry name" value="Kinase-like_dom_sf"/>
</dbReference>
<feature type="binding site" evidence="1">
    <location>
        <position position="66"/>
    </location>
    <ligand>
        <name>ATP</name>
        <dbReference type="ChEBI" id="CHEBI:30616"/>
    </ligand>
</feature>
<dbReference type="PROSITE" id="PS00107">
    <property type="entry name" value="PROTEIN_KINASE_ATP"/>
    <property type="match status" value="1"/>
</dbReference>
<comment type="caution">
    <text evidence="4">The sequence shown here is derived from an EMBL/GenBank/DDBJ whole genome shotgun (WGS) entry which is preliminary data.</text>
</comment>
<dbReference type="PANTHER" id="PTHR45707">
    <property type="entry name" value="C2 CALCIUM/LIPID-BINDING PLANT PHOSPHORIBOSYLTRANSFERASE FAMILY PROTEIN"/>
    <property type="match status" value="1"/>
</dbReference>
<accession>A0A811QBF8</accession>
<evidence type="ECO:0000256" key="2">
    <source>
        <dbReference type="SAM" id="MobiDB-lite"/>
    </source>
</evidence>
<gene>
    <name evidence="4" type="ORF">NCGR_LOCUS39945</name>
</gene>
<evidence type="ECO:0000256" key="1">
    <source>
        <dbReference type="PROSITE-ProRule" id="PRU10141"/>
    </source>
</evidence>
<keyword evidence="1" id="KW-0547">Nucleotide-binding</keyword>
<dbReference type="InterPro" id="IPR017441">
    <property type="entry name" value="Protein_kinase_ATP_BS"/>
</dbReference>